<keyword evidence="8" id="KW-0624">Polysaccharide degradation</keyword>
<evidence type="ECO:0000256" key="7">
    <source>
        <dbReference type="ARBA" id="ARBA00023295"/>
    </source>
</evidence>
<dbReference type="CDD" id="cd14014">
    <property type="entry name" value="STKc_PknB_like"/>
    <property type="match status" value="1"/>
</dbReference>
<dbReference type="CDD" id="cd00063">
    <property type="entry name" value="FN3"/>
    <property type="match status" value="1"/>
</dbReference>
<dbReference type="PROSITE" id="PS00108">
    <property type="entry name" value="PROTEIN_KINASE_ST"/>
    <property type="match status" value="1"/>
</dbReference>
<dbReference type="SMART" id="SM00220">
    <property type="entry name" value="S_TKc"/>
    <property type="match status" value="1"/>
</dbReference>
<sequence>MMTRHPLWEDGAPRVEVLGHMAPEEVALPGYSGFVEVARGGDSVVYRARQDGLGRDVAVKVLALDEDPATVARFRRELEITVGLGRQHPNIVTVIDTGTVASGRPCLVMEYYDRGSLHDRLQEHGAFPIEDVIEVGRVMADALAFAHGQGVLHRDVKPQNILVLPTSYVLADFGLARGIDAGHSVSLERFSYRHAAPQILDGETPTVTDDIYSLGSTLYTLLDGRPPFAVEDPDSDSALSYLRRVRSDPPRPLSRMDVPIELADIVTRCLAKQRSDRFPDAASVRAALAAVRLSDDPWAPPRRGTSRIAARLAGTKVVTKAVVTASEAPKPQQQGASAPAPAVPIATSALAHLENESPPLPADVDTTGTAPRPEPPVEEPPARRSPWRRIAVVGLTAIAVGTVAGVVMAMLRGAPEQPSGEQRPTGGWAVPTYTSELPPQSGLNVDVSDPKLAATIITLEDRSTSAVVRWTDPSEGRATFVLTRRAGNKNDVVAQIPKGTTSFTVEGLDPAASQYCFQVIAIVDSARRGASPERCTGIRR</sequence>
<dbReference type="GO" id="GO:0016798">
    <property type="term" value="F:hydrolase activity, acting on glycosyl bonds"/>
    <property type="evidence" value="ECO:0007669"/>
    <property type="project" value="UniProtKB-KW"/>
</dbReference>
<dbReference type="PANTHER" id="PTHR43289:SF6">
    <property type="entry name" value="SERINE_THREONINE-PROTEIN KINASE NEKL-3"/>
    <property type="match status" value="1"/>
</dbReference>
<dbReference type="SMART" id="SM00060">
    <property type="entry name" value="FN3"/>
    <property type="match status" value="1"/>
</dbReference>
<dbReference type="Gene3D" id="2.60.40.10">
    <property type="entry name" value="Immunoglobulins"/>
    <property type="match status" value="1"/>
</dbReference>
<dbReference type="SUPFAM" id="SSF56112">
    <property type="entry name" value="Protein kinase-like (PK-like)"/>
    <property type="match status" value="1"/>
</dbReference>
<gene>
    <name evidence="11" type="ORF">DMH04_26960</name>
</gene>
<keyword evidence="7" id="KW-0378">Hydrolase</keyword>
<dbReference type="GO" id="GO:0004674">
    <property type="term" value="F:protein serine/threonine kinase activity"/>
    <property type="evidence" value="ECO:0007669"/>
    <property type="project" value="UniProtKB-KW"/>
</dbReference>
<dbReference type="Gene3D" id="1.10.510.10">
    <property type="entry name" value="Transferase(Phosphotransferase) domain 1"/>
    <property type="match status" value="1"/>
</dbReference>
<protein>
    <recommendedName>
        <fullName evidence="1">non-specific serine/threonine protein kinase</fullName>
        <ecNumber evidence="1">2.7.11.1</ecNumber>
    </recommendedName>
</protein>
<keyword evidence="3" id="KW-0808">Transferase</keyword>
<dbReference type="OrthoDB" id="9762169at2"/>
<dbReference type="InterPro" id="IPR008271">
    <property type="entry name" value="Ser/Thr_kinase_AS"/>
</dbReference>
<evidence type="ECO:0000256" key="3">
    <source>
        <dbReference type="ARBA" id="ARBA00022679"/>
    </source>
</evidence>
<keyword evidence="4" id="KW-0547">Nucleotide-binding</keyword>
<keyword evidence="7" id="KW-0326">Glycosidase</keyword>
<comment type="caution">
    <text evidence="11">The sequence shown here is derived from an EMBL/GenBank/DDBJ whole genome shotgun (WGS) entry which is preliminary data.</text>
</comment>
<evidence type="ECO:0000256" key="8">
    <source>
        <dbReference type="ARBA" id="ARBA00023326"/>
    </source>
</evidence>
<dbReference type="Pfam" id="PF00069">
    <property type="entry name" value="Pkinase"/>
    <property type="match status" value="1"/>
</dbReference>
<dbReference type="AlphaFoldDB" id="A0A428Z598"/>
<dbReference type="Gene3D" id="3.30.200.20">
    <property type="entry name" value="Phosphorylase Kinase, domain 1"/>
    <property type="match status" value="1"/>
</dbReference>
<accession>A0A428Z598</accession>
<dbReference type="PANTHER" id="PTHR43289">
    <property type="entry name" value="MITOGEN-ACTIVATED PROTEIN KINASE KINASE KINASE 20-RELATED"/>
    <property type="match status" value="1"/>
</dbReference>
<proteinExistence type="predicted"/>
<evidence type="ECO:0000256" key="9">
    <source>
        <dbReference type="SAM" id="MobiDB-lite"/>
    </source>
</evidence>
<evidence type="ECO:0000256" key="4">
    <source>
        <dbReference type="ARBA" id="ARBA00022741"/>
    </source>
</evidence>
<dbReference type="EMBL" id="QHKI01000024">
    <property type="protein sequence ID" value="RSM81984.1"/>
    <property type="molecule type" value="Genomic_DNA"/>
</dbReference>
<evidence type="ECO:0000256" key="6">
    <source>
        <dbReference type="ARBA" id="ARBA00022840"/>
    </source>
</evidence>
<keyword evidence="2" id="KW-0723">Serine/threonine-protein kinase</keyword>
<feature type="region of interest" description="Disordered" evidence="9">
    <location>
        <begin position="355"/>
        <end position="383"/>
    </location>
</feature>
<dbReference type="InterPro" id="IPR011009">
    <property type="entry name" value="Kinase-like_dom_sf"/>
</dbReference>
<evidence type="ECO:0000313" key="11">
    <source>
        <dbReference type="EMBL" id="RSM81984.1"/>
    </source>
</evidence>
<dbReference type="InterPro" id="IPR000719">
    <property type="entry name" value="Prot_kinase_dom"/>
</dbReference>
<evidence type="ECO:0000256" key="5">
    <source>
        <dbReference type="ARBA" id="ARBA00022777"/>
    </source>
</evidence>
<dbReference type="InterPro" id="IPR003961">
    <property type="entry name" value="FN3_dom"/>
</dbReference>
<dbReference type="Proteomes" id="UP000287547">
    <property type="component" value="Unassembled WGS sequence"/>
</dbReference>
<dbReference type="InterPro" id="IPR036116">
    <property type="entry name" value="FN3_sf"/>
</dbReference>
<reference evidence="11 12" key="1">
    <citation type="submission" date="2018-05" db="EMBL/GenBank/DDBJ databases">
        <title>Evolution of GPA BGCs.</title>
        <authorList>
            <person name="Waglechner N."/>
            <person name="Wright G.D."/>
        </authorList>
    </citation>
    <scope>NUCLEOTIDE SEQUENCE [LARGE SCALE GENOMIC DNA]</scope>
    <source>
        <strain evidence="11 12">A82846</strain>
    </source>
</reference>
<feature type="domain" description="Protein kinase" evidence="10">
    <location>
        <begin position="31"/>
        <end position="299"/>
    </location>
</feature>
<keyword evidence="5" id="KW-0418">Kinase</keyword>
<keyword evidence="6" id="KW-0067">ATP-binding</keyword>
<organism evidence="11 12">
    <name type="scientific">Kibdelosporangium aridum</name>
    <dbReference type="NCBI Taxonomy" id="2030"/>
    <lineage>
        <taxon>Bacteria</taxon>
        <taxon>Bacillati</taxon>
        <taxon>Actinomycetota</taxon>
        <taxon>Actinomycetes</taxon>
        <taxon>Pseudonocardiales</taxon>
        <taxon>Pseudonocardiaceae</taxon>
        <taxon>Kibdelosporangium</taxon>
    </lineage>
</organism>
<dbReference type="GO" id="GO:0005524">
    <property type="term" value="F:ATP binding"/>
    <property type="evidence" value="ECO:0007669"/>
    <property type="project" value="UniProtKB-KW"/>
</dbReference>
<dbReference type="EC" id="2.7.11.1" evidence="1"/>
<evidence type="ECO:0000259" key="10">
    <source>
        <dbReference type="PROSITE" id="PS50011"/>
    </source>
</evidence>
<dbReference type="SUPFAM" id="SSF49265">
    <property type="entry name" value="Fibronectin type III"/>
    <property type="match status" value="1"/>
</dbReference>
<dbReference type="GO" id="GO:0000272">
    <property type="term" value="P:polysaccharide catabolic process"/>
    <property type="evidence" value="ECO:0007669"/>
    <property type="project" value="UniProtKB-KW"/>
</dbReference>
<dbReference type="InterPro" id="IPR013783">
    <property type="entry name" value="Ig-like_fold"/>
</dbReference>
<dbReference type="PROSITE" id="PS50011">
    <property type="entry name" value="PROTEIN_KINASE_DOM"/>
    <property type="match status" value="1"/>
</dbReference>
<name>A0A428Z598_KIBAR</name>
<keyword evidence="8" id="KW-0119">Carbohydrate metabolism</keyword>
<evidence type="ECO:0000256" key="2">
    <source>
        <dbReference type="ARBA" id="ARBA00022527"/>
    </source>
</evidence>
<evidence type="ECO:0000313" key="12">
    <source>
        <dbReference type="Proteomes" id="UP000287547"/>
    </source>
</evidence>
<evidence type="ECO:0000256" key="1">
    <source>
        <dbReference type="ARBA" id="ARBA00012513"/>
    </source>
</evidence>